<name>A0A3G5AJQ7_9VIRU</name>
<sequence>MNLTEHDLTTKEILLYLSDSELANYCKTNRDTARICADEGFWIQKLHLKFPNFDTNVKVNKRILYIIQSFLSTINSSQKVRILAKLLFPIITRLDNHETDLVFKYLYTILPSSFAITFKLTIIYLYAQQGDLDIATYYNIPDMSLLPYVSLEIAKEIIDVFYEHYQVQVQRAKDNDHDEDWIDENIKSPLNVYVEYANNWPADKALLFLTTCFNEKMSILTLLIKKRYYETAAGYYLETPQRLLRYPAEYNMPLFIAELDEILSPEQINTFLICLYKSGIEIKFSDLEPFGNIQMRELYELERAGILPTEQDLSNGNFDRETSERMHEIYVRHGGI</sequence>
<dbReference type="EMBL" id="MK072489">
    <property type="protein sequence ID" value="AYV85879.1"/>
    <property type="molecule type" value="Genomic_DNA"/>
</dbReference>
<accession>A0A3G5AJQ7</accession>
<reference evidence="1" key="1">
    <citation type="submission" date="2018-10" db="EMBL/GenBank/DDBJ databases">
        <title>Hidden diversity of soil giant viruses.</title>
        <authorList>
            <person name="Schulz F."/>
            <person name="Alteio L."/>
            <person name="Goudeau D."/>
            <person name="Ryan E.M."/>
            <person name="Malmstrom R.R."/>
            <person name="Blanchard J."/>
            <person name="Woyke T."/>
        </authorList>
    </citation>
    <scope>NUCLEOTIDE SEQUENCE</scope>
    <source>
        <strain evidence="1">SOV1</strain>
    </source>
</reference>
<proteinExistence type="predicted"/>
<evidence type="ECO:0000313" key="1">
    <source>
        <dbReference type="EMBL" id="AYV85879.1"/>
    </source>
</evidence>
<gene>
    <name evidence="1" type="ORF">Solivirus1_36</name>
</gene>
<protein>
    <submittedName>
        <fullName evidence="1">Uncharacterized protein</fullName>
    </submittedName>
</protein>
<organism evidence="1">
    <name type="scientific">Solivirus sp</name>
    <dbReference type="NCBI Taxonomy" id="2487772"/>
    <lineage>
        <taxon>Viruses</taxon>
        <taxon>Pithoviruses</taxon>
    </lineage>
</organism>